<keyword evidence="2" id="KW-1185">Reference proteome</keyword>
<sequence>MQPCARFVMTDVDFSPYCARLLSGLVPLSPYECAAVSFQ</sequence>
<comment type="caution">
    <text evidence="1">The sequence shown here is derived from an EMBL/GenBank/DDBJ whole genome shotgun (WGS) entry which is preliminary data.</text>
</comment>
<name>A0A0V1GK69_TRIPS</name>
<organism evidence="1 2">
    <name type="scientific">Trichinella pseudospiralis</name>
    <name type="common">Parasitic roundworm</name>
    <dbReference type="NCBI Taxonomy" id="6337"/>
    <lineage>
        <taxon>Eukaryota</taxon>
        <taxon>Metazoa</taxon>
        <taxon>Ecdysozoa</taxon>
        <taxon>Nematoda</taxon>
        <taxon>Enoplea</taxon>
        <taxon>Dorylaimia</taxon>
        <taxon>Trichinellida</taxon>
        <taxon>Trichinellidae</taxon>
        <taxon>Trichinella</taxon>
    </lineage>
</organism>
<evidence type="ECO:0000313" key="1">
    <source>
        <dbReference type="EMBL" id="KRY98418.1"/>
    </source>
</evidence>
<evidence type="ECO:0000313" key="2">
    <source>
        <dbReference type="Proteomes" id="UP000054805"/>
    </source>
</evidence>
<dbReference type="AlphaFoldDB" id="A0A0V1GK69"/>
<dbReference type="Proteomes" id="UP000054805">
    <property type="component" value="Unassembled WGS sequence"/>
</dbReference>
<accession>A0A0V1GK69</accession>
<protein>
    <submittedName>
        <fullName evidence="1">Uncharacterized protein</fullName>
    </submittedName>
</protein>
<proteinExistence type="predicted"/>
<reference evidence="1 2" key="1">
    <citation type="submission" date="2015-01" db="EMBL/GenBank/DDBJ databases">
        <title>Evolution of Trichinella species and genotypes.</title>
        <authorList>
            <person name="Korhonen P.K."/>
            <person name="Edoardo P."/>
            <person name="Giuseppe L.R."/>
            <person name="Gasser R.B."/>
        </authorList>
    </citation>
    <scope>NUCLEOTIDE SEQUENCE [LARGE SCALE GENOMIC DNA]</scope>
    <source>
        <strain evidence="1">ISS588</strain>
    </source>
</reference>
<gene>
    <name evidence="1" type="ORF">T4B_617</name>
</gene>
<dbReference type="EMBL" id="JYDS01001744">
    <property type="protein sequence ID" value="KRY98418.1"/>
    <property type="molecule type" value="Genomic_DNA"/>
</dbReference>